<name>A0A7R9KZG6_9ACAR</name>
<dbReference type="Proteomes" id="UP000759131">
    <property type="component" value="Unassembled WGS sequence"/>
</dbReference>
<feature type="non-terminal residue" evidence="2">
    <location>
        <position position="1"/>
    </location>
</feature>
<dbReference type="OrthoDB" id="416437at2759"/>
<reference evidence="2" key="1">
    <citation type="submission" date="2020-11" db="EMBL/GenBank/DDBJ databases">
        <authorList>
            <person name="Tran Van P."/>
        </authorList>
    </citation>
    <scope>NUCLEOTIDE SEQUENCE</scope>
</reference>
<accession>A0A7R9KZG6</accession>
<evidence type="ECO:0000313" key="2">
    <source>
        <dbReference type="EMBL" id="CAD7632333.1"/>
    </source>
</evidence>
<sequence>MYYCTKECQKNDCKYHKNECKLYSDGHELSRKLMSDNWFRLCLRLYFSVQNIPTFATKSTDCLTDRISVSMRPHVSADQTIADRHYALKHCSIVCECDKCVHHLDRWFRHWLRLYLSVQNISTFATKKYRLFDGSDVSLNEPQLSAQQLLTRAPGIGSSTGAQPVGAGNAIAKRGQDMSAGHLIADWGPTECWPGIHTPCAKKQFINTAENVSVVMLETGKCLANFSPNGVLTLRAVLSPSECVMGGSPGPGLPEYQSSLENLQNQFNRFTKTISREELNEIFNDIDNRLTVEEIELQNETKDNIPNDVRQLRKWRDIGLELGRQPLFKAMCANCGQLLFGDCKENGRWTTVRVEPNQTPPVCARYEQLNNGIPYTRSENEWYLCKICKRDPRGVLEMFDVLNPETNTMTLPPELSELKGWLELSSVALMGTYHTIANKPNPKGRRFQHHLGETEMMSKKDNAYLTLFTLMQQKLSQTIDESDENYNNKSARKHRVKRALHWLKEWNPLFQKFYSNYETLMPYIEKNQNPFLLSKVPNPTTTTGEPLNKNMGDEQVGTWIAAENYTGDHDPDDEEDFPVGITHPKVIDEKTLSEREIRNLTRPGLNHTNLEALAYPRDYPSGKGSFNPDGKHKHREYCKCCLLNYEPRWRQNEFFIHFQLNRYVKQSLKAHNRIVITNVKTAVEKPTAGDLKKGQSMYDKYGERVPANIPGSQSYWWAALQELHSISVAMGREPDYFATVTTNDNWPEIQFVLRHGPGGEPCDRCPHDDEYGEPAIHILTRPGLNHTNLEALAYPRDYPSGKGSFNPDGKHKHREYCKYVKQSLKAHNRIVITNVKTAVEKPTAGELKKGQSMYDKYGERVPANIPGLQSYWWAALQELHSIKGELGKVVRYWYRREYQWRGGGHIHCAIWVEPETKKEDVVKAEIPRGGPLREYQWRGGGHIHCAIWVEPETKKEDVVKAEIPRGGPDKELQEELEMLVKRHQIHTCRADKCFVVGRKKKKVKNCRFGFPYRYCEKTMPQEGNLRKLYRRRCKEDQRVVPYSYGLLLTMRAHVNIQEVQGAGWELYLAKYMTKPEPVKKVMWGKNVSKDASDVERFLKMRLIGSVEANDHMLQFPAKSSNIEVIYLPIELPGDIERLVLKRNKDLPSDPNSEDHKNLKKLVKTMTVRILKKVKNL</sequence>
<dbReference type="EMBL" id="CAJPIZ010010832">
    <property type="protein sequence ID" value="CAG2112763.1"/>
    <property type="molecule type" value="Genomic_DNA"/>
</dbReference>
<dbReference type="EMBL" id="OC865407">
    <property type="protein sequence ID" value="CAD7632333.1"/>
    <property type="molecule type" value="Genomic_DNA"/>
</dbReference>
<protein>
    <recommendedName>
        <fullName evidence="1">Helitron helicase-like domain-containing protein</fullName>
    </recommendedName>
</protein>
<dbReference type="InterPro" id="IPR025476">
    <property type="entry name" value="Helitron_helicase-like"/>
</dbReference>
<dbReference type="Pfam" id="PF14214">
    <property type="entry name" value="Helitron_like_N"/>
    <property type="match status" value="1"/>
</dbReference>
<evidence type="ECO:0000313" key="3">
    <source>
        <dbReference type="Proteomes" id="UP000759131"/>
    </source>
</evidence>
<feature type="domain" description="Helitron helicase-like" evidence="1">
    <location>
        <begin position="703"/>
        <end position="753"/>
    </location>
</feature>
<organism evidence="2">
    <name type="scientific">Medioppia subpectinata</name>
    <dbReference type="NCBI Taxonomy" id="1979941"/>
    <lineage>
        <taxon>Eukaryota</taxon>
        <taxon>Metazoa</taxon>
        <taxon>Ecdysozoa</taxon>
        <taxon>Arthropoda</taxon>
        <taxon>Chelicerata</taxon>
        <taxon>Arachnida</taxon>
        <taxon>Acari</taxon>
        <taxon>Acariformes</taxon>
        <taxon>Sarcoptiformes</taxon>
        <taxon>Oribatida</taxon>
        <taxon>Brachypylina</taxon>
        <taxon>Oppioidea</taxon>
        <taxon>Oppiidae</taxon>
        <taxon>Medioppia</taxon>
    </lineage>
</organism>
<evidence type="ECO:0000259" key="1">
    <source>
        <dbReference type="Pfam" id="PF14214"/>
    </source>
</evidence>
<dbReference type="AlphaFoldDB" id="A0A7R9KZG6"/>
<proteinExistence type="predicted"/>
<keyword evidence="3" id="KW-1185">Reference proteome</keyword>
<gene>
    <name evidence="2" type="ORF">OSB1V03_LOCUS12738</name>
</gene>